<dbReference type="Pfam" id="PF04214">
    <property type="entry name" value="DUF411"/>
    <property type="match status" value="1"/>
</dbReference>
<evidence type="ECO:0000313" key="2">
    <source>
        <dbReference type="Proteomes" id="UP000029989"/>
    </source>
</evidence>
<keyword evidence="2" id="KW-1185">Reference proteome</keyword>
<organism evidence="1 2">
    <name type="scientific">Lysobacter arseniciresistens ZS79</name>
    <dbReference type="NCBI Taxonomy" id="913325"/>
    <lineage>
        <taxon>Bacteria</taxon>
        <taxon>Pseudomonadati</taxon>
        <taxon>Pseudomonadota</taxon>
        <taxon>Gammaproteobacteria</taxon>
        <taxon>Lysobacterales</taxon>
        <taxon>Lysobacteraceae</taxon>
        <taxon>Novilysobacter</taxon>
    </lineage>
</organism>
<protein>
    <submittedName>
        <fullName evidence="1">Copper amine oxidase</fullName>
    </submittedName>
</protein>
<name>A0A0A0EYA3_9GAMM</name>
<reference evidence="1 2" key="1">
    <citation type="journal article" date="2015" name="Stand. Genomic Sci.">
        <title>Genomic information of the arsenic-resistant bacterium Lysobacter arseniciresistens type strain ZS79(T) and comparison of Lysobacter draft genomes.</title>
        <authorList>
            <person name="Liu L."/>
            <person name="Zhang S."/>
            <person name="Luo M."/>
            <person name="Wang G."/>
        </authorList>
    </citation>
    <scope>NUCLEOTIDE SEQUENCE [LARGE SCALE GENOMIC DNA]</scope>
    <source>
        <strain evidence="1 2">ZS79</strain>
    </source>
</reference>
<gene>
    <name evidence="1" type="ORF">N799_06210</name>
</gene>
<dbReference type="eggNOG" id="COG3019">
    <property type="taxonomic scope" value="Bacteria"/>
</dbReference>
<accession>A0A0A0EYA3</accession>
<dbReference type="AlphaFoldDB" id="A0A0A0EYA3"/>
<dbReference type="InterPro" id="IPR007332">
    <property type="entry name" value="DUF411"/>
</dbReference>
<dbReference type="Proteomes" id="UP000029989">
    <property type="component" value="Unassembled WGS sequence"/>
</dbReference>
<evidence type="ECO:0000313" key="1">
    <source>
        <dbReference type="EMBL" id="KGM55916.1"/>
    </source>
</evidence>
<dbReference type="OrthoDB" id="14727at2"/>
<proteinExistence type="predicted"/>
<dbReference type="EMBL" id="AVPT01000016">
    <property type="protein sequence ID" value="KGM55916.1"/>
    <property type="molecule type" value="Genomic_DNA"/>
</dbReference>
<comment type="caution">
    <text evidence="1">The sequence shown here is derived from an EMBL/GenBank/DDBJ whole genome shotgun (WGS) entry which is preliminary data.</text>
</comment>
<sequence length="123" mass="12753">MVVSKSPTCGCCGSWVEHMKKTGFPVEVHDTENVHAVKERVGVPFGKGSCHTAEVAGYFVEGHVPAEDVIRLLASKPAAKGLTVPGMPAGSPGMEMPDGSVQRYTVELVGADGTTTAFSVHGG</sequence>